<evidence type="ECO:0000313" key="2">
    <source>
        <dbReference type="EMBL" id="MBO8425888.1"/>
    </source>
</evidence>
<dbReference type="InterPro" id="IPR013094">
    <property type="entry name" value="AB_hydrolase_3"/>
</dbReference>
<dbReference type="Proteomes" id="UP000823634">
    <property type="component" value="Unassembled WGS sequence"/>
</dbReference>
<accession>A0A9D9GW26</accession>
<proteinExistence type="predicted"/>
<dbReference type="Pfam" id="PF07859">
    <property type="entry name" value="Abhydrolase_3"/>
    <property type="match status" value="1"/>
</dbReference>
<dbReference type="SUPFAM" id="SSF53474">
    <property type="entry name" value="alpha/beta-Hydrolases"/>
    <property type="match status" value="1"/>
</dbReference>
<feature type="domain" description="Alpha/beta hydrolase fold-3" evidence="1">
    <location>
        <begin position="98"/>
        <end position="208"/>
    </location>
</feature>
<organism evidence="2 3">
    <name type="scientific">Candidatus Alloenteromonas pullistercoris</name>
    <dbReference type="NCBI Taxonomy" id="2840785"/>
    <lineage>
        <taxon>Bacteria</taxon>
        <taxon>Bacillati</taxon>
        <taxon>Bacillota</taxon>
        <taxon>Bacillota incertae sedis</taxon>
        <taxon>Candidatus Alloenteromonas</taxon>
    </lineage>
</organism>
<evidence type="ECO:0000259" key="1">
    <source>
        <dbReference type="Pfam" id="PF07859"/>
    </source>
</evidence>
<reference evidence="2" key="2">
    <citation type="journal article" date="2021" name="PeerJ">
        <title>Extensive microbial diversity within the chicken gut microbiome revealed by metagenomics and culture.</title>
        <authorList>
            <person name="Gilroy R."/>
            <person name="Ravi A."/>
            <person name="Getino M."/>
            <person name="Pursley I."/>
            <person name="Horton D.L."/>
            <person name="Alikhan N.F."/>
            <person name="Baker D."/>
            <person name="Gharbi K."/>
            <person name="Hall N."/>
            <person name="Watson M."/>
            <person name="Adriaenssens E.M."/>
            <person name="Foster-Nyarko E."/>
            <person name="Jarju S."/>
            <person name="Secka A."/>
            <person name="Antonio M."/>
            <person name="Oren A."/>
            <person name="Chaudhuri R.R."/>
            <person name="La Ragione R."/>
            <person name="Hildebrand F."/>
            <person name="Pallen M.J."/>
        </authorList>
    </citation>
    <scope>NUCLEOTIDE SEQUENCE</scope>
    <source>
        <strain evidence="2">17113</strain>
    </source>
</reference>
<keyword evidence="2" id="KW-0378">Hydrolase</keyword>
<dbReference type="InterPro" id="IPR029058">
    <property type="entry name" value="AB_hydrolase_fold"/>
</dbReference>
<dbReference type="AlphaFoldDB" id="A0A9D9GW26"/>
<evidence type="ECO:0000313" key="3">
    <source>
        <dbReference type="Proteomes" id="UP000823634"/>
    </source>
</evidence>
<gene>
    <name evidence="2" type="ORF">IAC61_01025</name>
</gene>
<protein>
    <submittedName>
        <fullName evidence="2">Alpha/beta hydrolase fold domain-containing protein</fullName>
    </submittedName>
</protein>
<dbReference type="GO" id="GO:0016787">
    <property type="term" value="F:hydrolase activity"/>
    <property type="evidence" value="ECO:0007669"/>
    <property type="project" value="UniProtKB-KW"/>
</dbReference>
<sequence>MKSQTPTLKSLFEADPLFYRCRHLFFSVPESYYKAHPDVGLRRIASDSLFCDPQSVEFALSFLRETSAEAMPYPSFPEYSLIHLKSENPKGAVLVLPGGGYEGLSFLNEGILAAKAILSLGFDAYIATYGVGESAAFPTPVAQIAEAMGMIRKEQKKLFLLGFSAGGHLAGVSSLKWVCDRFSSSRPDGLILAYPVVSFLLPTHEPSKAHFLALHRDAAKDFSLEENIDPEFPKTYLWRAFADPIVPTIGADRLDENLTKFGISHLYRVYEGEGHGWGVDPSFPSGCWLNEALAFLGR</sequence>
<reference evidence="2" key="1">
    <citation type="submission" date="2020-10" db="EMBL/GenBank/DDBJ databases">
        <authorList>
            <person name="Gilroy R."/>
        </authorList>
    </citation>
    <scope>NUCLEOTIDE SEQUENCE</scope>
    <source>
        <strain evidence="2">17113</strain>
    </source>
</reference>
<name>A0A9D9GW26_9FIRM</name>
<dbReference type="Gene3D" id="3.40.50.1820">
    <property type="entry name" value="alpha/beta hydrolase"/>
    <property type="match status" value="1"/>
</dbReference>
<comment type="caution">
    <text evidence="2">The sequence shown here is derived from an EMBL/GenBank/DDBJ whole genome shotgun (WGS) entry which is preliminary data.</text>
</comment>
<dbReference type="EMBL" id="JADINA010000007">
    <property type="protein sequence ID" value="MBO8425888.1"/>
    <property type="molecule type" value="Genomic_DNA"/>
</dbReference>